<dbReference type="Pfam" id="PF10442">
    <property type="entry name" value="FIST_C"/>
    <property type="match status" value="1"/>
</dbReference>
<protein>
    <recommendedName>
        <fullName evidence="3">histidine kinase</fullName>
        <ecNumber evidence="3">2.7.13.3</ecNumber>
    </recommendedName>
</protein>
<evidence type="ECO:0000256" key="10">
    <source>
        <dbReference type="ARBA" id="ARBA00022840"/>
    </source>
</evidence>
<keyword evidence="10" id="KW-0547">Nucleotide-binding</keyword>
<dbReference type="SMART" id="SM00387">
    <property type="entry name" value="HATPase_c"/>
    <property type="match status" value="1"/>
</dbReference>
<evidence type="ECO:0000313" key="19">
    <source>
        <dbReference type="Proteomes" id="UP000287502"/>
    </source>
</evidence>
<evidence type="ECO:0000256" key="8">
    <source>
        <dbReference type="ARBA" id="ARBA00022692"/>
    </source>
</evidence>
<dbReference type="Pfam" id="PF00512">
    <property type="entry name" value="HisKA"/>
    <property type="match status" value="1"/>
</dbReference>
<dbReference type="Gene3D" id="1.10.287.130">
    <property type="match status" value="1"/>
</dbReference>
<evidence type="ECO:0000313" key="18">
    <source>
        <dbReference type="EMBL" id="QAR33963.1"/>
    </source>
</evidence>
<dbReference type="CDD" id="cd16922">
    <property type="entry name" value="HATPase_EvgS-ArcB-TorS-like"/>
    <property type="match status" value="1"/>
</dbReference>
<dbReference type="SMART" id="SM00897">
    <property type="entry name" value="FIST"/>
    <property type="match status" value="1"/>
</dbReference>
<evidence type="ECO:0000256" key="4">
    <source>
        <dbReference type="ARBA" id="ARBA00022475"/>
    </source>
</evidence>
<dbReference type="SMART" id="SM00388">
    <property type="entry name" value="HisKA"/>
    <property type="match status" value="1"/>
</dbReference>
<keyword evidence="7" id="KW-0808">Transferase</keyword>
<keyword evidence="8" id="KW-0812">Transmembrane</keyword>
<evidence type="ECO:0000256" key="7">
    <source>
        <dbReference type="ARBA" id="ARBA00022679"/>
    </source>
</evidence>
<dbReference type="SUPFAM" id="SSF47384">
    <property type="entry name" value="Homodimeric domain of signal transducing histidine kinase"/>
    <property type="match status" value="1"/>
</dbReference>
<dbReference type="PROSITE" id="PS50110">
    <property type="entry name" value="RESPONSE_REGULATORY"/>
    <property type="match status" value="1"/>
</dbReference>
<dbReference type="Pfam" id="PF02518">
    <property type="entry name" value="HATPase_c"/>
    <property type="match status" value="1"/>
</dbReference>
<dbReference type="Gene3D" id="3.40.50.2300">
    <property type="match status" value="1"/>
</dbReference>
<dbReference type="EMBL" id="CP035108">
    <property type="protein sequence ID" value="QAR33963.1"/>
    <property type="molecule type" value="Genomic_DNA"/>
</dbReference>
<accession>A0A3R5XYN6</accession>
<dbReference type="InterPro" id="IPR019494">
    <property type="entry name" value="FIST_C"/>
</dbReference>
<dbReference type="CDD" id="cd00082">
    <property type="entry name" value="HisKA"/>
    <property type="match status" value="1"/>
</dbReference>
<feature type="domain" description="HPt" evidence="17">
    <location>
        <begin position="937"/>
        <end position="1030"/>
    </location>
</feature>
<organism evidence="18 19">
    <name type="scientific">Geovibrio thiophilus</name>
    <dbReference type="NCBI Taxonomy" id="139438"/>
    <lineage>
        <taxon>Bacteria</taxon>
        <taxon>Pseudomonadati</taxon>
        <taxon>Deferribacterota</taxon>
        <taxon>Deferribacteres</taxon>
        <taxon>Deferribacterales</taxon>
        <taxon>Geovibrionaceae</taxon>
        <taxon>Geovibrio</taxon>
    </lineage>
</organism>
<keyword evidence="12" id="KW-0472">Membrane</keyword>
<dbReference type="SMART" id="SM00448">
    <property type="entry name" value="REC"/>
    <property type="match status" value="1"/>
</dbReference>
<dbReference type="PROSITE" id="PS50109">
    <property type="entry name" value="HIS_KIN"/>
    <property type="match status" value="1"/>
</dbReference>
<feature type="domain" description="Response regulatory" evidence="16">
    <location>
        <begin position="780"/>
        <end position="899"/>
    </location>
</feature>
<dbReference type="Gene3D" id="1.20.120.160">
    <property type="entry name" value="HPT domain"/>
    <property type="match status" value="1"/>
</dbReference>
<dbReference type="SUPFAM" id="SSF47226">
    <property type="entry name" value="Histidine-containing phosphotransfer domain, HPT domain"/>
    <property type="match status" value="1"/>
</dbReference>
<dbReference type="EC" id="2.7.13.3" evidence="3"/>
<dbReference type="InterPro" id="IPR036641">
    <property type="entry name" value="HPT_dom_sf"/>
</dbReference>
<evidence type="ECO:0000256" key="11">
    <source>
        <dbReference type="ARBA" id="ARBA00022989"/>
    </source>
</evidence>
<dbReference type="PRINTS" id="PR00344">
    <property type="entry name" value="BCTRLSENSOR"/>
</dbReference>
<keyword evidence="4" id="KW-1003">Cell membrane</keyword>
<keyword evidence="19" id="KW-1185">Reference proteome</keyword>
<dbReference type="KEGG" id="gtl:EP073_11275"/>
<dbReference type="InterPro" id="IPR036097">
    <property type="entry name" value="HisK_dim/P_sf"/>
</dbReference>
<proteinExistence type="predicted"/>
<keyword evidence="9" id="KW-0418">Kinase</keyword>
<gene>
    <name evidence="18" type="ORF">EP073_11275</name>
</gene>
<feature type="domain" description="Histidine kinase" evidence="15">
    <location>
        <begin position="535"/>
        <end position="755"/>
    </location>
</feature>
<evidence type="ECO:0000256" key="5">
    <source>
        <dbReference type="ARBA" id="ARBA00022519"/>
    </source>
</evidence>
<comment type="catalytic activity">
    <reaction evidence="1">
        <text>ATP + protein L-histidine = ADP + protein N-phospho-L-histidine.</text>
        <dbReference type="EC" id="2.7.13.3"/>
    </reaction>
</comment>
<dbReference type="OrthoDB" id="5372021at2"/>
<evidence type="ECO:0000256" key="14">
    <source>
        <dbReference type="PROSITE-ProRule" id="PRU00169"/>
    </source>
</evidence>
<evidence type="ECO:0000256" key="12">
    <source>
        <dbReference type="ARBA" id="ARBA00023136"/>
    </source>
</evidence>
<dbReference type="Gene3D" id="3.30.565.10">
    <property type="entry name" value="Histidine kinase-like ATPase, C-terminal domain"/>
    <property type="match status" value="1"/>
</dbReference>
<dbReference type="GO" id="GO:0000155">
    <property type="term" value="F:phosphorelay sensor kinase activity"/>
    <property type="evidence" value="ECO:0007669"/>
    <property type="project" value="InterPro"/>
</dbReference>
<evidence type="ECO:0000259" key="16">
    <source>
        <dbReference type="PROSITE" id="PS50110"/>
    </source>
</evidence>
<keyword evidence="6 14" id="KW-0597">Phosphoprotein</keyword>
<dbReference type="Proteomes" id="UP000287502">
    <property type="component" value="Chromosome"/>
</dbReference>
<dbReference type="PROSITE" id="PS50894">
    <property type="entry name" value="HPT"/>
    <property type="match status" value="1"/>
</dbReference>
<keyword evidence="5" id="KW-0997">Cell inner membrane</keyword>
<evidence type="ECO:0000256" key="6">
    <source>
        <dbReference type="ARBA" id="ARBA00022553"/>
    </source>
</evidence>
<name>A0A3R5XYN6_9BACT</name>
<dbReference type="Pfam" id="PF00072">
    <property type="entry name" value="Response_reg"/>
    <property type="match status" value="1"/>
</dbReference>
<feature type="modified residue" description="4-aspartylphosphate" evidence="14">
    <location>
        <position position="829"/>
    </location>
</feature>
<dbReference type="InterPro" id="IPR004358">
    <property type="entry name" value="Sig_transdc_His_kin-like_C"/>
</dbReference>
<dbReference type="InterPro" id="IPR003661">
    <property type="entry name" value="HisK_dim/P_dom"/>
</dbReference>
<dbReference type="InterPro" id="IPR003594">
    <property type="entry name" value="HATPase_dom"/>
</dbReference>
<keyword evidence="11" id="KW-1133">Transmembrane helix</keyword>
<dbReference type="FunFam" id="3.30.565.10:FF:000010">
    <property type="entry name" value="Sensor histidine kinase RcsC"/>
    <property type="match status" value="1"/>
</dbReference>
<dbReference type="InterPro" id="IPR001789">
    <property type="entry name" value="Sig_transdc_resp-reg_receiver"/>
</dbReference>
<dbReference type="InterPro" id="IPR008207">
    <property type="entry name" value="Sig_transdc_His_kin_Hpt_dom"/>
</dbReference>
<keyword evidence="10" id="KW-0067">ATP-binding</keyword>
<comment type="subcellular location">
    <subcellularLocation>
        <location evidence="2">Cell inner membrane</location>
        <topology evidence="2">Multi-pass membrane protein</topology>
    </subcellularLocation>
</comment>
<feature type="modified residue" description="Phosphohistidine" evidence="13">
    <location>
        <position position="976"/>
    </location>
</feature>
<evidence type="ECO:0000256" key="3">
    <source>
        <dbReference type="ARBA" id="ARBA00012438"/>
    </source>
</evidence>
<evidence type="ECO:0000256" key="9">
    <source>
        <dbReference type="ARBA" id="ARBA00022777"/>
    </source>
</evidence>
<dbReference type="SUPFAM" id="SSF55874">
    <property type="entry name" value="ATPase domain of HSP90 chaperone/DNA topoisomerase II/histidine kinase"/>
    <property type="match status" value="1"/>
</dbReference>
<dbReference type="GO" id="GO:0005886">
    <property type="term" value="C:plasma membrane"/>
    <property type="evidence" value="ECO:0007669"/>
    <property type="project" value="UniProtKB-SubCell"/>
</dbReference>
<evidence type="ECO:0000256" key="2">
    <source>
        <dbReference type="ARBA" id="ARBA00004429"/>
    </source>
</evidence>
<dbReference type="RefSeq" id="WP_128467248.1">
    <property type="nucleotide sequence ID" value="NZ_CP035108.1"/>
</dbReference>
<evidence type="ECO:0000256" key="13">
    <source>
        <dbReference type="PROSITE-ProRule" id="PRU00110"/>
    </source>
</evidence>
<dbReference type="SUPFAM" id="SSF52172">
    <property type="entry name" value="CheY-like"/>
    <property type="match status" value="1"/>
</dbReference>
<evidence type="ECO:0000259" key="15">
    <source>
        <dbReference type="PROSITE" id="PS50109"/>
    </source>
</evidence>
<dbReference type="Pfam" id="PF08495">
    <property type="entry name" value="FIST"/>
    <property type="match status" value="1"/>
</dbReference>
<dbReference type="PANTHER" id="PTHR43047">
    <property type="entry name" value="TWO-COMPONENT HISTIDINE PROTEIN KINASE"/>
    <property type="match status" value="1"/>
</dbReference>
<dbReference type="InterPro" id="IPR013702">
    <property type="entry name" value="FIST_domain_N"/>
</dbReference>
<evidence type="ECO:0000259" key="17">
    <source>
        <dbReference type="PROSITE" id="PS50894"/>
    </source>
</evidence>
<reference evidence="18 19" key="1">
    <citation type="submission" date="2019-01" db="EMBL/GenBank/DDBJ databases">
        <title>Geovibrio thiophilus DSM 11263, complete genome.</title>
        <authorList>
            <person name="Spring S."/>
            <person name="Bunk B."/>
            <person name="Sproer C."/>
        </authorList>
    </citation>
    <scope>NUCLEOTIDE SEQUENCE [LARGE SCALE GENOMIC DNA]</scope>
    <source>
        <strain evidence="18 19">DSM 11263</strain>
    </source>
</reference>
<sequence length="1031" mass="114721">MKVFNFSCRDTEELRRQLADTEFYEKGHRLVQIFGGSGSMRQITAIAAAAGKIENSCVIGCTSAGEVLEGKILEGSVVVSIADFEFSEVKSFFFAGSDMVRAADEITSNIIDEKTKGLIILTDGLKSDGQALIARLAETAPHVQIAGGKAADDYSYTETFVFTDEEFCDCGVVCAALSGDELILNTDYLFSWEPVGEMMTVTSAKGGRVYTINDTPAVEIYRHYLGHEVADGLPDAGIEFPLITFRRGIEVARSPVAKYDDGSVLFAGGLETGNRVRFGFGNLDFADSGAYVKYDAMSEVPVECVFIYTCSGRRFFLKYGMETELRLLSSMGSSAGFFTYGEYFHKNRCNELLNITTTFITLSESKDALKRHKTERKRSSNRSLKALTTLVRTTSSELNFEKELSSVILDNQESIVILRSESDGAVKINRTFFDLFGFADLRDFKGKHRCVSELFISQEGYLEGGCFDDVDIIINEKCKMRDPKGIVRVYKVRASKLNFGEPPYMLVTLNDVTDLENAVNTAVFAEKAKSDFLANISHEIKTPLGGMLGFLDILGQMETAPEKKELISVIRENGAGLLSVINDILDYSKIDNGRMEIRYMPFRLEHELKAVISTFRIKAREKDIELILNKDESLPVYMVSDPLRLKQILCNLISNALKFTPAGGRTELRAEYLESEKKVRFSVTDNGIGIPKENQKRIFRFYVDTDKDISTKSHGGSGLGLAISSSLVDMMGGRLELESDQGEGSRFFFSLDINDFLLPEGYGGTRLASQESPAGAFRGKVLIADDNETTAKLVELILGSYELEYVWAKNGKEAVTAFTADKFNLILIDENMPVMSGCEAVAEIRKLEARQNRERTPIAAFTANIGLFVDENFRKFGMDEFLPKPLDFAELHGLLHKYLDESAGGLETMRQKRAYPTSGMGAGGELITDVIDGLRLKKEDVIILLDNFIEQFKEQYENLEHALAERNYARIGAVAHSIYGAASNLRLKRIAEKAREISECAKNGHDCEYPFLFEYLALQVKYLEAAVVSIK</sequence>
<dbReference type="AlphaFoldDB" id="A0A3R5XYN6"/>
<dbReference type="Pfam" id="PF01627">
    <property type="entry name" value="Hpt"/>
    <property type="match status" value="1"/>
</dbReference>
<evidence type="ECO:0000256" key="1">
    <source>
        <dbReference type="ARBA" id="ARBA00000085"/>
    </source>
</evidence>
<dbReference type="InterPro" id="IPR005467">
    <property type="entry name" value="His_kinase_dom"/>
</dbReference>
<dbReference type="CDD" id="cd17546">
    <property type="entry name" value="REC_hyHK_CKI1_RcsC-like"/>
    <property type="match status" value="1"/>
</dbReference>
<dbReference type="InterPro" id="IPR011006">
    <property type="entry name" value="CheY-like_superfamily"/>
</dbReference>
<dbReference type="InterPro" id="IPR036890">
    <property type="entry name" value="HATPase_C_sf"/>
</dbReference>
<dbReference type="SMART" id="SM01204">
    <property type="entry name" value="FIST_C"/>
    <property type="match status" value="1"/>
</dbReference>